<keyword evidence="4 8" id="KW-0808">Transferase</keyword>
<dbReference type="PANTHER" id="PTHR21461">
    <property type="entry name" value="GLYCOSYLTRANSFERASE FAMILY 92 PROTEIN"/>
    <property type="match status" value="1"/>
</dbReference>
<organism evidence="9 10">
    <name type="scientific">Astrephomene gubernaculifera</name>
    <dbReference type="NCBI Taxonomy" id="47775"/>
    <lineage>
        <taxon>Eukaryota</taxon>
        <taxon>Viridiplantae</taxon>
        <taxon>Chlorophyta</taxon>
        <taxon>core chlorophytes</taxon>
        <taxon>Chlorophyceae</taxon>
        <taxon>CS clade</taxon>
        <taxon>Chlamydomonadales</taxon>
        <taxon>Astrephomenaceae</taxon>
        <taxon>Astrephomene</taxon>
    </lineage>
</organism>
<evidence type="ECO:0000256" key="2">
    <source>
        <dbReference type="ARBA" id="ARBA00007647"/>
    </source>
</evidence>
<evidence type="ECO:0000256" key="4">
    <source>
        <dbReference type="ARBA" id="ARBA00022679"/>
    </source>
</evidence>
<keyword evidence="7" id="KW-0472">Membrane</keyword>
<dbReference type="GO" id="GO:0016757">
    <property type="term" value="F:glycosyltransferase activity"/>
    <property type="evidence" value="ECO:0007669"/>
    <property type="project" value="UniProtKB-UniRule"/>
</dbReference>
<comment type="caution">
    <text evidence="9">The sequence shown here is derived from an EMBL/GenBank/DDBJ whole genome shotgun (WGS) entry which is preliminary data.</text>
</comment>
<keyword evidence="5" id="KW-0812">Transmembrane</keyword>
<name>A0AAD3E139_9CHLO</name>
<protein>
    <recommendedName>
        <fullName evidence="8">Glycosyltransferase family 92 protein</fullName>
        <ecNumber evidence="8">2.4.1.-</ecNumber>
    </recommendedName>
</protein>
<evidence type="ECO:0000256" key="1">
    <source>
        <dbReference type="ARBA" id="ARBA00004167"/>
    </source>
</evidence>
<evidence type="ECO:0000313" key="9">
    <source>
        <dbReference type="EMBL" id="GFR50547.1"/>
    </source>
</evidence>
<keyword evidence="6" id="KW-1133">Transmembrane helix</keyword>
<reference evidence="9 10" key="1">
    <citation type="journal article" date="2021" name="Sci. Rep.">
        <title>Genome sequencing of the multicellular alga Astrephomene provides insights into convergent evolution of germ-soma differentiation.</title>
        <authorList>
            <person name="Yamashita S."/>
            <person name="Yamamoto K."/>
            <person name="Matsuzaki R."/>
            <person name="Suzuki S."/>
            <person name="Yamaguchi H."/>
            <person name="Hirooka S."/>
            <person name="Minakuchi Y."/>
            <person name="Miyagishima S."/>
            <person name="Kawachi M."/>
            <person name="Toyoda A."/>
            <person name="Nozaki H."/>
        </authorList>
    </citation>
    <scope>NUCLEOTIDE SEQUENCE [LARGE SCALE GENOMIC DNA]</scope>
    <source>
        <strain evidence="9 10">NIES-4017</strain>
    </source>
</reference>
<dbReference type="GO" id="GO:0016020">
    <property type="term" value="C:membrane"/>
    <property type="evidence" value="ECO:0007669"/>
    <property type="project" value="UniProtKB-SubCell"/>
</dbReference>
<evidence type="ECO:0000256" key="3">
    <source>
        <dbReference type="ARBA" id="ARBA00022676"/>
    </source>
</evidence>
<evidence type="ECO:0000256" key="8">
    <source>
        <dbReference type="RuleBase" id="RU366017"/>
    </source>
</evidence>
<accession>A0AAD3E139</accession>
<dbReference type="EMBL" id="BMAR01000038">
    <property type="protein sequence ID" value="GFR50547.1"/>
    <property type="molecule type" value="Genomic_DNA"/>
</dbReference>
<sequence length="346" mass="39446">MANLLTAHRPGHFTRLGCPKVVFNLVLLTFLAALRGATSYRGAYASICTNIKDEGTYLLEFILYHRWIGFGKIYVMDYNSRRPLSHLQMLMPFIKTGLVEYHYDADPRHHSILANRPFQDYSQGTAFQRCIDFAHRDHMWMAFIDTDEFLVLRKYAGDRPNVTAFLQRYEKYPGLAVNMRFFGSSGHVTRPEVGTLEAYTRCMPSSAWYNRHIKTIARLSQVLAIGGNPHEFRYLHNAVAVNEHGVPIKGPFSEPVSWDGIALHHYVTRSLAEFVFKMQRGPGGSQNKRSLDWFRAYEGNATESCTEGVQLWRSCCADQYASMRAALRRRSGSRTRGDIRGTVSGA</sequence>
<comment type="similarity">
    <text evidence="2 8">Belongs to the glycosyltransferase 92 family.</text>
</comment>
<dbReference type="InterPro" id="IPR008166">
    <property type="entry name" value="Glyco_transf_92"/>
</dbReference>
<dbReference type="EC" id="2.4.1.-" evidence="8"/>
<evidence type="ECO:0000313" key="10">
    <source>
        <dbReference type="Proteomes" id="UP001054857"/>
    </source>
</evidence>
<dbReference type="AlphaFoldDB" id="A0AAD3E139"/>
<dbReference type="PANTHER" id="PTHR21461:SF69">
    <property type="entry name" value="GLYCOSYLTRANSFERASE FAMILY 92 PROTEIN"/>
    <property type="match status" value="1"/>
</dbReference>
<comment type="subcellular location">
    <subcellularLocation>
        <location evidence="1">Membrane</location>
        <topology evidence="1">Single-pass membrane protein</topology>
    </subcellularLocation>
</comment>
<gene>
    <name evidence="9" type="ORF">Agub_g12821</name>
</gene>
<proteinExistence type="inferred from homology"/>
<dbReference type="Proteomes" id="UP001054857">
    <property type="component" value="Unassembled WGS sequence"/>
</dbReference>
<keyword evidence="10" id="KW-1185">Reference proteome</keyword>
<evidence type="ECO:0000256" key="7">
    <source>
        <dbReference type="ARBA" id="ARBA00023136"/>
    </source>
</evidence>
<dbReference type="Pfam" id="PF01697">
    <property type="entry name" value="Glyco_transf_92"/>
    <property type="match status" value="1"/>
</dbReference>
<evidence type="ECO:0000256" key="6">
    <source>
        <dbReference type="ARBA" id="ARBA00022989"/>
    </source>
</evidence>
<keyword evidence="3 8" id="KW-0328">Glycosyltransferase</keyword>
<dbReference type="GO" id="GO:0005737">
    <property type="term" value="C:cytoplasm"/>
    <property type="evidence" value="ECO:0007669"/>
    <property type="project" value="TreeGrafter"/>
</dbReference>
<evidence type="ECO:0000256" key="5">
    <source>
        <dbReference type="ARBA" id="ARBA00022692"/>
    </source>
</evidence>